<evidence type="ECO:0000313" key="12">
    <source>
        <dbReference type="Proteomes" id="UP001556220"/>
    </source>
</evidence>
<keyword evidence="4" id="KW-0808">Transferase</keyword>
<dbReference type="PRINTS" id="PR00344">
    <property type="entry name" value="BCTRLSENSOR"/>
</dbReference>
<dbReference type="PROSITE" id="PS50110">
    <property type="entry name" value="RESPONSE_REGULATORY"/>
    <property type="match status" value="1"/>
</dbReference>
<name>A0ABV3QEW5_9GAMM</name>
<dbReference type="SUPFAM" id="SSF47384">
    <property type="entry name" value="Homodimeric domain of signal transducing histidine kinase"/>
    <property type="match status" value="1"/>
</dbReference>
<dbReference type="Pfam" id="PF00512">
    <property type="entry name" value="HisKA"/>
    <property type="match status" value="1"/>
</dbReference>
<organism evidence="11 12">
    <name type="scientific">Rhodanobacter lycopersici</name>
    <dbReference type="NCBI Taxonomy" id="3162487"/>
    <lineage>
        <taxon>Bacteria</taxon>
        <taxon>Pseudomonadati</taxon>
        <taxon>Pseudomonadota</taxon>
        <taxon>Gammaproteobacteria</taxon>
        <taxon>Lysobacterales</taxon>
        <taxon>Rhodanobacteraceae</taxon>
        <taxon>Rhodanobacter</taxon>
    </lineage>
</organism>
<dbReference type="SMART" id="SM00387">
    <property type="entry name" value="HATPase_c"/>
    <property type="match status" value="1"/>
</dbReference>
<evidence type="ECO:0000259" key="9">
    <source>
        <dbReference type="PROSITE" id="PS50109"/>
    </source>
</evidence>
<dbReference type="SMART" id="SM00388">
    <property type="entry name" value="HisKA"/>
    <property type="match status" value="1"/>
</dbReference>
<dbReference type="PROSITE" id="PS50109">
    <property type="entry name" value="HIS_KIN"/>
    <property type="match status" value="1"/>
</dbReference>
<evidence type="ECO:0000256" key="1">
    <source>
        <dbReference type="ARBA" id="ARBA00000085"/>
    </source>
</evidence>
<dbReference type="Gene3D" id="1.10.287.130">
    <property type="match status" value="1"/>
</dbReference>
<dbReference type="InterPro" id="IPR003594">
    <property type="entry name" value="HATPase_dom"/>
</dbReference>
<comment type="caution">
    <text evidence="11">The sequence shown here is derived from an EMBL/GenBank/DDBJ whole genome shotgun (WGS) entry which is preliminary data.</text>
</comment>
<dbReference type="Proteomes" id="UP001556220">
    <property type="component" value="Unassembled WGS sequence"/>
</dbReference>
<feature type="modified residue" description="4-aspartylphosphate" evidence="6">
    <location>
        <position position="1123"/>
    </location>
</feature>
<keyword evidence="3 6" id="KW-0597">Phosphoprotein</keyword>
<evidence type="ECO:0000256" key="5">
    <source>
        <dbReference type="ARBA" id="ARBA00022777"/>
    </source>
</evidence>
<dbReference type="CDD" id="cd00082">
    <property type="entry name" value="HisKA"/>
    <property type="match status" value="1"/>
</dbReference>
<dbReference type="PANTHER" id="PTHR43047:SF72">
    <property type="entry name" value="OSMOSENSING HISTIDINE PROTEIN KINASE SLN1"/>
    <property type="match status" value="1"/>
</dbReference>
<evidence type="ECO:0000256" key="2">
    <source>
        <dbReference type="ARBA" id="ARBA00012438"/>
    </source>
</evidence>
<gene>
    <name evidence="11" type="ORF">ABQJ54_10730</name>
</gene>
<evidence type="ECO:0000256" key="4">
    <source>
        <dbReference type="ARBA" id="ARBA00022679"/>
    </source>
</evidence>
<keyword evidence="11" id="KW-0067">ATP-binding</keyword>
<dbReference type="Pfam" id="PF02518">
    <property type="entry name" value="HATPase_c"/>
    <property type="match status" value="1"/>
</dbReference>
<keyword evidence="8" id="KW-0732">Signal</keyword>
<keyword evidence="12" id="KW-1185">Reference proteome</keyword>
<keyword evidence="7" id="KW-0812">Transmembrane</keyword>
<dbReference type="Gene3D" id="2.130.10.10">
    <property type="entry name" value="YVTN repeat-like/Quinoprotein amine dehydrogenase"/>
    <property type="match status" value="4"/>
</dbReference>
<dbReference type="InterPro" id="IPR003661">
    <property type="entry name" value="HisK_dim/P_dom"/>
</dbReference>
<proteinExistence type="predicted"/>
<dbReference type="SUPFAM" id="SSF52172">
    <property type="entry name" value="CheY-like"/>
    <property type="match status" value="1"/>
</dbReference>
<dbReference type="InterPro" id="IPR036097">
    <property type="entry name" value="HisK_dim/P_sf"/>
</dbReference>
<keyword evidence="5" id="KW-0418">Kinase</keyword>
<evidence type="ECO:0000256" key="3">
    <source>
        <dbReference type="ARBA" id="ARBA00022553"/>
    </source>
</evidence>
<feature type="domain" description="Histidine kinase" evidence="9">
    <location>
        <begin position="840"/>
        <end position="1054"/>
    </location>
</feature>
<feature type="signal peptide" evidence="8">
    <location>
        <begin position="1"/>
        <end position="19"/>
    </location>
</feature>
<keyword evidence="7" id="KW-0472">Membrane</keyword>
<dbReference type="EMBL" id="JBFOHK010000002">
    <property type="protein sequence ID" value="MEW9572229.1"/>
    <property type="molecule type" value="Genomic_DNA"/>
</dbReference>
<reference evidence="11 12" key="1">
    <citation type="submission" date="2024-06" db="EMBL/GenBank/DDBJ databases">
        <authorList>
            <person name="Woo H."/>
        </authorList>
    </citation>
    <scope>NUCLEOTIDE SEQUENCE [LARGE SCALE GENOMIC DNA]</scope>
    <source>
        <strain evidence="11 12">Si-c</strain>
    </source>
</reference>
<sequence>MFASLVLGAVLSAAAPATGGAGRADVAMPVVAPAAATGLLPTPQFRHFDMGDGLPSSAINAVVQDQDGFMWFGGSGGLVRYDGVEFKTWAYVPGEANALSSNDITQLVCATDGKLWIATGDAGLDRFDPATGRFEHWRHDPKNPASLSSDVVTSLARDSDGSLWVGTRNGLDHLSPDGSRLEHVLYLQAIVGGSSNRQKDRDKMVGALKVDSDGTLWIGTWSGLLLKRVPDGSIHQVEVVHGEDKPDQIWRINGSGKDLRIGTRLGLLHLDSDGVARPMFSAAEMAPEYVFDSARDRSGRLWMVTLHGVVMVDPRTGIHRFHSQPLVLGGLPGEWTWRVITDREGGLWFTFYDGGIAYLAPGWEEFSRYTHIPDDPDSLRDTLASVVTPSADGKLWVGERGKIDKLDPATGKVEHVLDGLKTEVIAMAEDGRSLWFTVRGSLHCYQDGKDTVIDGDHKQFARPEILVKGSDGAIYVTVAKDGLVRVDTKTLQITPVPMPVDAKDVDIRPSGLDVQDGKLLYANHEGLMRWNPATRRMEFVPGVPRGEDILSFTQIGATFWLLRDDGLEHYHWQDGRAVRDRVVGAAQGWTSPVVLGMETDRTGRLWIFSQTGLWSYDPVAGKFKRYGVQDGLINSEFINGAVQLTPDGPFYAPTQGGVIGFNPLRLHGKAMAPLLAVVGIDVRDNRGVHALPTSQQNVALAWEDRDLRVSVRALSYINPLANRYRFRMDGMDDGWVDTGDRGDREFVGLRAGDYTLHAEAAGAGGAWGQLATPLRIHVQAPPWLRWWAWLLYVLALVAVVGWIMRSWRRRLAQRHRIELIEQRRALAEQASAAKTQFLATLSHEIRTPMTGVMGMAELLLNTPLDSRQQDYTKAMQRSGGMLLKLLNDALDLVRIDAGRLELEPAPFDPRQLVEDVAQLEQGLAWSKGLRFVVEIADELPAQAVGDAVRIKQVLLNLANNALKFTEHGSVTLRATHGGDSLLFSVSDTGPGIPEGSQARLFQRFEQEESPQRRAGSGLGLAICRELVEMMGGSIELQSRLGHGSTFLVRLPLIEVGHASNEQVSPPPGGERGLRLLLVEDDPIVAAVITGLLQQQGHTACHVANGLLALAELERNPCDAVLLDLDLPGVDGFQVARLIRQRETGKRTPIVAVTARSGGADEAQARAAGMDGFLRKPLSGEQLAAMLAQVLRGADERADVAAD</sequence>
<dbReference type="Gene3D" id="3.30.565.10">
    <property type="entry name" value="Histidine kinase-like ATPase, C-terminal domain"/>
    <property type="match status" value="1"/>
</dbReference>
<dbReference type="SUPFAM" id="SSF55874">
    <property type="entry name" value="ATPase domain of HSP90 chaperone/DNA topoisomerase II/histidine kinase"/>
    <property type="match status" value="1"/>
</dbReference>
<evidence type="ECO:0000256" key="8">
    <source>
        <dbReference type="SAM" id="SignalP"/>
    </source>
</evidence>
<dbReference type="InterPro" id="IPR004358">
    <property type="entry name" value="Sig_transdc_His_kin-like_C"/>
</dbReference>
<dbReference type="InterPro" id="IPR011110">
    <property type="entry name" value="Reg_prop"/>
</dbReference>
<dbReference type="EC" id="2.7.13.3" evidence="2"/>
<dbReference type="InterPro" id="IPR001789">
    <property type="entry name" value="Sig_transdc_resp-reg_receiver"/>
</dbReference>
<evidence type="ECO:0000259" key="10">
    <source>
        <dbReference type="PROSITE" id="PS50110"/>
    </source>
</evidence>
<dbReference type="Gene3D" id="3.40.50.2300">
    <property type="match status" value="1"/>
</dbReference>
<dbReference type="GO" id="GO:0005524">
    <property type="term" value="F:ATP binding"/>
    <property type="evidence" value="ECO:0007669"/>
    <property type="project" value="UniProtKB-KW"/>
</dbReference>
<dbReference type="CDD" id="cd17546">
    <property type="entry name" value="REC_hyHK_CKI1_RcsC-like"/>
    <property type="match status" value="1"/>
</dbReference>
<evidence type="ECO:0000256" key="6">
    <source>
        <dbReference type="PROSITE-ProRule" id="PRU00169"/>
    </source>
</evidence>
<dbReference type="PANTHER" id="PTHR43047">
    <property type="entry name" value="TWO-COMPONENT HISTIDINE PROTEIN KINASE"/>
    <property type="match status" value="1"/>
</dbReference>
<dbReference type="RefSeq" id="WP_367854280.1">
    <property type="nucleotide sequence ID" value="NZ_JBFOHK010000002.1"/>
</dbReference>
<dbReference type="InterPro" id="IPR011123">
    <property type="entry name" value="Y_Y_Y"/>
</dbReference>
<dbReference type="CDD" id="cd16922">
    <property type="entry name" value="HATPase_EvgS-ArcB-TorS-like"/>
    <property type="match status" value="1"/>
</dbReference>
<comment type="catalytic activity">
    <reaction evidence="1">
        <text>ATP + protein L-histidine = ADP + protein N-phospho-L-histidine.</text>
        <dbReference type="EC" id="2.7.13.3"/>
    </reaction>
</comment>
<dbReference type="Pfam" id="PF07494">
    <property type="entry name" value="Reg_prop"/>
    <property type="match status" value="3"/>
</dbReference>
<feature type="chain" id="PRO_5046004165" description="histidine kinase" evidence="8">
    <location>
        <begin position="20"/>
        <end position="1202"/>
    </location>
</feature>
<dbReference type="SMART" id="SM00448">
    <property type="entry name" value="REC"/>
    <property type="match status" value="1"/>
</dbReference>
<evidence type="ECO:0000313" key="11">
    <source>
        <dbReference type="EMBL" id="MEW9572229.1"/>
    </source>
</evidence>
<feature type="domain" description="Response regulatory" evidence="10">
    <location>
        <begin position="1074"/>
        <end position="1190"/>
    </location>
</feature>
<dbReference type="InterPro" id="IPR036890">
    <property type="entry name" value="HATPase_C_sf"/>
</dbReference>
<protein>
    <recommendedName>
        <fullName evidence="2">histidine kinase</fullName>
        <ecNumber evidence="2">2.7.13.3</ecNumber>
    </recommendedName>
</protein>
<keyword evidence="7" id="KW-1133">Transmembrane helix</keyword>
<evidence type="ECO:0000256" key="7">
    <source>
        <dbReference type="SAM" id="Phobius"/>
    </source>
</evidence>
<dbReference type="InterPro" id="IPR015943">
    <property type="entry name" value="WD40/YVTN_repeat-like_dom_sf"/>
</dbReference>
<dbReference type="Gene3D" id="2.60.40.10">
    <property type="entry name" value="Immunoglobulins"/>
    <property type="match status" value="1"/>
</dbReference>
<dbReference type="SUPFAM" id="SSF63829">
    <property type="entry name" value="Calcium-dependent phosphotriesterase"/>
    <property type="match status" value="2"/>
</dbReference>
<accession>A0ABV3QEW5</accession>
<dbReference type="InterPro" id="IPR005467">
    <property type="entry name" value="His_kinase_dom"/>
</dbReference>
<dbReference type="Pfam" id="PF00072">
    <property type="entry name" value="Response_reg"/>
    <property type="match status" value="1"/>
</dbReference>
<dbReference type="InterPro" id="IPR013783">
    <property type="entry name" value="Ig-like_fold"/>
</dbReference>
<dbReference type="InterPro" id="IPR011006">
    <property type="entry name" value="CheY-like_superfamily"/>
</dbReference>
<feature type="transmembrane region" description="Helical" evidence="7">
    <location>
        <begin position="786"/>
        <end position="804"/>
    </location>
</feature>
<keyword evidence="11" id="KW-0547">Nucleotide-binding</keyword>
<dbReference type="Pfam" id="PF07495">
    <property type="entry name" value="Y_Y_Y"/>
    <property type="match status" value="1"/>
</dbReference>